<sequence length="278" mass="31241">HLLYGASSAEIKTSNGKNYPITYIIAGDEQNDIIRLSVDIPSEYVLPLSLSETIPEIRERIIVYDNPLELEYTVSDGMVFSVREIFNYGKIIQITAPISPGSNGSPVLNMKGEVIGIATFQMIEGRNLNFAIPSERIASLNLAGEKKTFVGEELFEQEEKDKKDFDYAYEAYGKALYFADKREYEKALPYLEIAIKTNISSLKARAYLQIGFCYGMLGANTKEIEVYIQAIRIDPDDAIGHYNLGIAYFKLGFHEGAIEAFKQAIRIDPDYAKTHCNL</sequence>
<evidence type="ECO:0000313" key="3">
    <source>
        <dbReference type="EMBL" id="GAF71231.1"/>
    </source>
</evidence>
<dbReference type="PROSITE" id="PS50293">
    <property type="entry name" value="TPR_REGION"/>
    <property type="match status" value="1"/>
</dbReference>
<dbReference type="PANTHER" id="PTHR44858">
    <property type="entry name" value="TETRATRICOPEPTIDE REPEAT PROTEIN 6"/>
    <property type="match status" value="1"/>
</dbReference>
<dbReference type="AlphaFoldDB" id="X0S7N4"/>
<dbReference type="SUPFAM" id="SSF50494">
    <property type="entry name" value="Trypsin-like serine proteases"/>
    <property type="match status" value="1"/>
</dbReference>
<dbReference type="InterPro" id="IPR050498">
    <property type="entry name" value="Ycf3"/>
</dbReference>
<keyword evidence="2" id="KW-0802">TPR repeat</keyword>
<feature type="non-terminal residue" evidence="3">
    <location>
        <position position="278"/>
    </location>
</feature>
<proteinExistence type="predicted"/>
<dbReference type="Pfam" id="PF13414">
    <property type="entry name" value="TPR_11"/>
    <property type="match status" value="1"/>
</dbReference>
<keyword evidence="1" id="KW-0677">Repeat</keyword>
<evidence type="ECO:0000256" key="2">
    <source>
        <dbReference type="ARBA" id="ARBA00022803"/>
    </source>
</evidence>
<protein>
    <submittedName>
        <fullName evidence="3">Uncharacterized protein</fullName>
    </submittedName>
</protein>
<evidence type="ECO:0000256" key="1">
    <source>
        <dbReference type="ARBA" id="ARBA00022737"/>
    </source>
</evidence>
<accession>X0S7N4</accession>
<dbReference type="EMBL" id="BARS01001393">
    <property type="protein sequence ID" value="GAF71231.1"/>
    <property type="molecule type" value="Genomic_DNA"/>
</dbReference>
<dbReference type="InterPro" id="IPR009003">
    <property type="entry name" value="Peptidase_S1_PA"/>
</dbReference>
<dbReference type="InterPro" id="IPR011990">
    <property type="entry name" value="TPR-like_helical_dom_sf"/>
</dbReference>
<name>X0S7N4_9ZZZZ</name>
<dbReference type="SUPFAM" id="SSF48452">
    <property type="entry name" value="TPR-like"/>
    <property type="match status" value="1"/>
</dbReference>
<gene>
    <name evidence="3" type="ORF">S01H1_02769</name>
</gene>
<reference evidence="3" key="1">
    <citation type="journal article" date="2014" name="Front. Microbiol.">
        <title>High frequency of phylogenetically diverse reductive dehalogenase-homologous genes in deep subseafloor sedimentary metagenomes.</title>
        <authorList>
            <person name="Kawai M."/>
            <person name="Futagami T."/>
            <person name="Toyoda A."/>
            <person name="Takaki Y."/>
            <person name="Nishi S."/>
            <person name="Hori S."/>
            <person name="Arai W."/>
            <person name="Tsubouchi T."/>
            <person name="Morono Y."/>
            <person name="Uchiyama I."/>
            <person name="Ito T."/>
            <person name="Fujiyama A."/>
            <person name="Inagaki F."/>
            <person name="Takami H."/>
        </authorList>
    </citation>
    <scope>NUCLEOTIDE SEQUENCE</scope>
    <source>
        <strain evidence="3">Expedition CK06-06</strain>
    </source>
</reference>
<comment type="caution">
    <text evidence="3">The sequence shown here is derived from an EMBL/GenBank/DDBJ whole genome shotgun (WGS) entry which is preliminary data.</text>
</comment>
<dbReference type="Gene3D" id="2.40.10.120">
    <property type="match status" value="1"/>
</dbReference>
<dbReference type="SMART" id="SM00028">
    <property type="entry name" value="TPR"/>
    <property type="match status" value="3"/>
</dbReference>
<dbReference type="InterPro" id="IPR019734">
    <property type="entry name" value="TPR_rpt"/>
</dbReference>
<feature type="non-terminal residue" evidence="3">
    <location>
        <position position="1"/>
    </location>
</feature>
<organism evidence="3">
    <name type="scientific">marine sediment metagenome</name>
    <dbReference type="NCBI Taxonomy" id="412755"/>
    <lineage>
        <taxon>unclassified sequences</taxon>
        <taxon>metagenomes</taxon>
        <taxon>ecological metagenomes</taxon>
    </lineage>
</organism>
<dbReference type="Pfam" id="PF13365">
    <property type="entry name" value="Trypsin_2"/>
    <property type="match status" value="1"/>
</dbReference>
<dbReference type="PROSITE" id="PS50005">
    <property type="entry name" value="TPR"/>
    <property type="match status" value="2"/>
</dbReference>
<dbReference type="PANTHER" id="PTHR44858:SF1">
    <property type="entry name" value="UDP-N-ACETYLGLUCOSAMINE--PEPTIDE N-ACETYLGLUCOSAMINYLTRANSFERASE SPINDLY-RELATED"/>
    <property type="match status" value="1"/>
</dbReference>
<dbReference type="Gene3D" id="1.25.40.10">
    <property type="entry name" value="Tetratricopeptide repeat domain"/>
    <property type="match status" value="1"/>
</dbReference>